<gene>
    <name evidence="2" type="ORF">RUM44_001530</name>
</gene>
<protein>
    <submittedName>
        <fullName evidence="2">Uncharacterized protein</fullName>
    </submittedName>
</protein>
<sequence length="112" mass="12419">MNRSKEGKRWVVTGVVTSGKRVARSPRRKMGPRKASDFARSPTAEDSQVGNLYVNMYNLKRVAENMSGGSKERSRVDVFVRRWPGTTQTSGVVDSQPESAFGCSAEECKEMS</sequence>
<feature type="compositionally biased region" description="Basic residues" evidence="1">
    <location>
        <begin position="21"/>
        <end position="32"/>
    </location>
</feature>
<dbReference type="EMBL" id="JAWJWF010000047">
    <property type="protein sequence ID" value="KAK6621723.1"/>
    <property type="molecule type" value="Genomic_DNA"/>
</dbReference>
<comment type="caution">
    <text evidence="2">The sequence shown here is derived from an EMBL/GenBank/DDBJ whole genome shotgun (WGS) entry which is preliminary data.</text>
</comment>
<proteinExistence type="predicted"/>
<evidence type="ECO:0000256" key="1">
    <source>
        <dbReference type="SAM" id="MobiDB-lite"/>
    </source>
</evidence>
<name>A0ABR1AM06_POLSC</name>
<reference evidence="2 3" key="1">
    <citation type="submission" date="2023-09" db="EMBL/GenBank/DDBJ databases">
        <title>Genomes of two closely related lineages of the louse Polyplax serrata with different host specificities.</title>
        <authorList>
            <person name="Martinu J."/>
            <person name="Tarabai H."/>
            <person name="Stefka J."/>
            <person name="Hypsa V."/>
        </authorList>
    </citation>
    <scope>NUCLEOTIDE SEQUENCE [LARGE SCALE GENOMIC DNA]</scope>
    <source>
        <strain evidence="2">98ZLc_SE</strain>
    </source>
</reference>
<organism evidence="2 3">
    <name type="scientific">Polyplax serrata</name>
    <name type="common">Common mouse louse</name>
    <dbReference type="NCBI Taxonomy" id="468196"/>
    <lineage>
        <taxon>Eukaryota</taxon>
        <taxon>Metazoa</taxon>
        <taxon>Ecdysozoa</taxon>
        <taxon>Arthropoda</taxon>
        <taxon>Hexapoda</taxon>
        <taxon>Insecta</taxon>
        <taxon>Pterygota</taxon>
        <taxon>Neoptera</taxon>
        <taxon>Paraneoptera</taxon>
        <taxon>Psocodea</taxon>
        <taxon>Troctomorpha</taxon>
        <taxon>Phthiraptera</taxon>
        <taxon>Anoplura</taxon>
        <taxon>Polyplacidae</taxon>
        <taxon>Polyplax</taxon>
    </lineage>
</organism>
<evidence type="ECO:0000313" key="2">
    <source>
        <dbReference type="EMBL" id="KAK6621723.1"/>
    </source>
</evidence>
<evidence type="ECO:0000313" key="3">
    <source>
        <dbReference type="Proteomes" id="UP001359485"/>
    </source>
</evidence>
<feature type="region of interest" description="Disordered" evidence="1">
    <location>
        <begin position="17"/>
        <end position="45"/>
    </location>
</feature>
<keyword evidence="3" id="KW-1185">Reference proteome</keyword>
<accession>A0ABR1AM06</accession>
<dbReference type="Proteomes" id="UP001359485">
    <property type="component" value="Unassembled WGS sequence"/>
</dbReference>